<keyword evidence="5" id="KW-0547">Nucleotide-binding</keyword>
<evidence type="ECO:0000256" key="8">
    <source>
        <dbReference type="SAM" id="Phobius"/>
    </source>
</evidence>
<dbReference type="InterPro" id="IPR036890">
    <property type="entry name" value="HATPase_C_sf"/>
</dbReference>
<evidence type="ECO:0000256" key="1">
    <source>
        <dbReference type="ARBA" id="ARBA00000085"/>
    </source>
</evidence>
<evidence type="ECO:0000313" key="11">
    <source>
        <dbReference type="Proteomes" id="UP000664628"/>
    </source>
</evidence>
<dbReference type="RefSeq" id="WP_207328893.1">
    <property type="nucleotide sequence ID" value="NZ_JAFMYW010000002.1"/>
</dbReference>
<comment type="catalytic activity">
    <reaction evidence="1">
        <text>ATP + protein L-histidine = ADP + protein N-phospho-L-histidine.</text>
        <dbReference type="EC" id="2.7.13.3"/>
    </reaction>
</comment>
<name>A0ABS3JG40_9BACT</name>
<keyword evidence="6 10" id="KW-0418">Kinase</keyword>
<evidence type="ECO:0000259" key="9">
    <source>
        <dbReference type="Pfam" id="PF07568"/>
    </source>
</evidence>
<organism evidence="10 11">
    <name type="scientific">Fibrella forsythiae</name>
    <dbReference type="NCBI Taxonomy" id="2817061"/>
    <lineage>
        <taxon>Bacteria</taxon>
        <taxon>Pseudomonadati</taxon>
        <taxon>Bacteroidota</taxon>
        <taxon>Cytophagia</taxon>
        <taxon>Cytophagales</taxon>
        <taxon>Spirosomataceae</taxon>
        <taxon>Fibrella</taxon>
    </lineage>
</organism>
<dbReference type="Proteomes" id="UP000664628">
    <property type="component" value="Unassembled WGS sequence"/>
</dbReference>
<dbReference type="Gene3D" id="3.30.565.10">
    <property type="entry name" value="Histidine kinase-like ATPase, C-terminal domain"/>
    <property type="match status" value="1"/>
</dbReference>
<comment type="caution">
    <text evidence="10">The sequence shown here is derived from an EMBL/GenBank/DDBJ whole genome shotgun (WGS) entry which is preliminary data.</text>
</comment>
<keyword evidence="8" id="KW-1133">Transmembrane helix</keyword>
<keyword evidence="8" id="KW-0472">Membrane</keyword>
<evidence type="ECO:0000256" key="3">
    <source>
        <dbReference type="ARBA" id="ARBA00022553"/>
    </source>
</evidence>
<keyword evidence="7" id="KW-0067">ATP-binding</keyword>
<keyword evidence="3" id="KW-0597">Phosphoprotein</keyword>
<keyword evidence="11" id="KW-1185">Reference proteome</keyword>
<feature type="transmembrane region" description="Helical" evidence="8">
    <location>
        <begin position="12"/>
        <end position="30"/>
    </location>
</feature>
<sequence>MVPTFITPTYLWLALVVLGSLALACGLLVYRLRQVRQAVHQQEDDLQALRRELSHRVNTNLAVVIGLMELQLAQVIDHSARHPLQQSLSRVRSVALLQQRLYQGSAPTAVNLRQYVQRLYQTLTLTDATDLTLLLDTDELSADMALPVGLILHELVADAALHAAPKQPMLTVSLSQRDGLLLEVTDQGPSLENQGPRWSRAGVALPQRLIEGLSEQIGGACSMQPGLGMHFRLHIAK</sequence>
<evidence type="ECO:0000256" key="2">
    <source>
        <dbReference type="ARBA" id="ARBA00012438"/>
    </source>
</evidence>
<accession>A0ABS3JG40</accession>
<evidence type="ECO:0000256" key="7">
    <source>
        <dbReference type="ARBA" id="ARBA00022840"/>
    </source>
</evidence>
<dbReference type="EC" id="2.7.13.3" evidence="2"/>
<evidence type="ECO:0000256" key="5">
    <source>
        <dbReference type="ARBA" id="ARBA00022741"/>
    </source>
</evidence>
<dbReference type="GO" id="GO:0016301">
    <property type="term" value="F:kinase activity"/>
    <property type="evidence" value="ECO:0007669"/>
    <property type="project" value="UniProtKB-KW"/>
</dbReference>
<evidence type="ECO:0000256" key="6">
    <source>
        <dbReference type="ARBA" id="ARBA00022777"/>
    </source>
</evidence>
<dbReference type="PANTHER" id="PTHR41523">
    <property type="entry name" value="TWO-COMPONENT SYSTEM SENSOR PROTEIN"/>
    <property type="match status" value="1"/>
</dbReference>
<evidence type="ECO:0000256" key="4">
    <source>
        <dbReference type="ARBA" id="ARBA00022679"/>
    </source>
</evidence>
<evidence type="ECO:0000313" key="10">
    <source>
        <dbReference type="EMBL" id="MBO0948952.1"/>
    </source>
</evidence>
<dbReference type="Pfam" id="PF07568">
    <property type="entry name" value="HisKA_2"/>
    <property type="match status" value="1"/>
</dbReference>
<feature type="domain" description="Signal transduction histidine kinase subgroup 2 dimerisation and phosphoacceptor" evidence="9">
    <location>
        <begin position="52"/>
        <end position="124"/>
    </location>
</feature>
<dbReference type="InterPro" id="IPR011495">
    <property type="entry name" value="Sig_transdc_His_kin_sub2_dim/P"/>
</dbReference>
<keyword evidence="8" id="KW-0812">Transmembrane</keyword>
<gene>
    <name evidence="10" type="ORF">J2I46_10190</name>
</gene>
<dbReference type="PANTHER" id="PTHR41523:SF8">
    <property type="entry name" value="ETHYLENE RESPONSE SENSOR PROTEIN"/>
    <property type="match status" value="1"/>
</dbReference>
<dbReference type="EMBL" id="JAFMYW010000002">
    <property type="protein sequence ID" value="MBO0948952.1"/>
    <property type="molecule type" value="Genomic_DNA"/>
</dbReference>
<proteinExistence type="predicted"/>
<reference evidence="10 11" key="1">
    <citation type="submission" date="2021-03" db="EMBL/GenBank/DDBJ databases">
        <title>Fibrella sp. HMF5405 genome sequencing and assembly.</title>
        <authorList>
            <person name="Kang H."/>
            <person name="Kim H."/>
            <person name="Bae S."/>
            <person name="Joh K."/>
        </authorList>
    </citation>
    <scope>NUCLEOTIDE SEQUENCE [LARGE SCALE GENOMIC DNA]</scope>
    <source>
        <strain evidence="10 11">HMF5405</strain>
    </source>
</reference>
<protein>
    <recommendedName>
        <fullName evidence="2">histidine kinase</fullName>
        <ecNumber evidence="2">2.7.13.3</ecNumber>
    </recommendedName>
</protein>
<keyword evidence="4" id="KW-0808">Transferase</keyword>
<dbReference type="SUPFAM" id="SSF55874">
    <property type="entry name" value="ATPase domain of HSP90 chaperone/DNA topoisomerase II/histidine kinase"/>
    <property type="match status" value="1"/>
</dbReference>